<dbReference type="InterPro" id="IPR036770">
    <property type="entry name" value="Ankyrin_rpt-contain_sf"/>
</dbReference>
<dbReference type="EMBL" id="GL349453">
    <property type="protein sequence ID" value="KNC49158.1"/>
    <property type="molecule type" value="Genomic_DNA"/>
</dbReference>
<evidence type="ECO:0000256" key="3">
    <source>
        <dbReference type="ARBA" id="ARBA00022483"/>
    </source>
</evidence>
<dbReference type="GeneID" id="25569769"/>
<dbReference type="GO" id="GO:0000145">
    <property type="term" value="C:exocyst"/>
    <property type="evidence" value="ECO:0007669"/>
    <property type="project" value="InterPro"/>
</dbReference>
<sequence>MALAGVSACLAAGYLAAARKALAAAAPLTAIELGGALTLLPLSGGCTLDAPDGAALVRLLAQAAVDVSFEGFVVELGRLAASPQTLAMVLDEFPLVRPSADDAIEVMNVAIASVAEDVALDVVSVLMEAVDQEAQAFHLERGHPLATATVHDAPAVVGYLLDLPAINTRMTPAHLGQLLWMAIVGDASCCLPLLLNHPRMEPSVNGNRALREALEHKRGRFVDALLAHPELIVDGPRQGAILLGVAARSGDVKLVARLAEDSRFDPGASRCHALRAAAGAGQLAIVKQLLTYPGVSAGACSSNALSEAAAGGHVSTIAFLLTCDDVDVTANLQSPIRLAAKNGQREVVDLLLAHPLVDPGAANNAALFAAVKHGHASVVERLLADVRVDPGAAGNEALRLAFRSARRVIAQLLLNHPDVDAGANDNLALRTAAAFGHVDMLELLVERSDVDLSINHYAALRIAAGARRADLTGDLLDLAPPSEPALLLQVFELARDDDALDVVSAILEHTPATSLTSELLTTAIASCTAGQAAVAQLIAIWVMRTSECPVSWAEVPAGVLAPARQRRSGGVVGGGGGRAGGSGGSGGLRQGGSSEHGGGGPVDLGSSEFVAAAYLAAHHGRSSQAQLETVALSFRDSLEEQTAHLQALVKDNFGRFVACRASVDALAAAMRVDVEGAGGELPTRAVEEAYVRLEAGLGGALDEVLERADNIAARKELQAVLAKHAAVLRVPARMAKAAAAQHYELVVAEYGKMVRGASAGQLSSSFFVRILKQVLRIRDSVCEKLGKQLAGRRVGAGEQARLISTLLRLDARQNPLVLAVKVVSGRVMEELESGQQAAGHDDSGRLGLVRRITRLMREALPSFAALCALTTDPSFVAEAAARERSRARLEGVEAGECGEGGSEGSEEASRVVEAEMERVVGGLADALTEAFFPSVVVPSALSRGECVPATPDGALSPANSSASLQGGTGAGRGGVGKLPFLQELRVRTTRRKELRPFMHGGIQLVAGAYSGLLADGVSSGTLAPLLAVLDRVTRFVVRKTCGEIKGRVRQVVSDPARAWQLAPDDDVRLLALVADARAVLVEGFSRLAAVVPPDAELKAMLRGAVSEALALVLDGRARLLMALATVEACADGYLAESAAAVLSHFPWDDDAGSEVAALGVGAARVLSELLAREYCRLVHAQMRGLEERDEVLGVDDTAWQPRPWALHLLLDLSLAHHEIVSIAPKAVDGLLTTLTADAGAVILGSLGELVDVDAERSVALVERVLAKYRSAASEARFAAAKGGLRAGFAAAARSGEADDDDDDGLDDETAVERYVAANWMQFQAFT</sequence>
<dbReference type="GO" id="GO:0006893">
    <property type="term" value="P:Golgi to plasma membrane transport"/>
    <property type="evidence" value="ECO:0007669"/>
    <property type="project" value="InterPro"/>
</dbReference>
<feature type="domain" description="Exocyst complex component EXOC2/Sec5 N-terminal" evidence="5">
    <location>
        <begin position="606"/>
        <end position="832"/>
    </location>
</feature>
<dbReference type="Pfam" id="PF12796">
    <property type="entry name" value="Ank_2"/>
    <property type="match status" value="2"/>
</dbReference>
<feature type="compositionally biased region" description="Gly residues" evidence="4">
    <location>
        <begin position="570"/>
        <end position="602"/>
    </location>
</feature>
<dbReference type="GO" id="GO:0006887">
    <property type="term" value="P:exocytosis"/>
    <property type="evidence" value="ECO:0007669"/>
    <property type="project" value="UniProtKB-KW"/>
</dbReference>
<keyword evidence="2" id="KW-0813">Transport</keyword>
<feature type="region of interest" description="Disordered" evidence="4">
    <location>
        <begin position="566"/>
        <end position="602"/>
    </location>
</feature>
<keyword evidence="3" id="KW-0268">Exocytosis</keyword>
<comment type="similarity">
    <text evidence="1">Belongs to the SEC5 family.</text>
</comment>
<name>A0A0L0DCW3_THETB</name>
<dbReference type="eggNOG" id="KOG4177">
    <property type="taxonomic scope" value="Eukaryota"/>
</dbReference>
<dbReference type="SMART" id="SM00248">
    <property type="entry name" value="ANK"/>
    <property type="match status" value="7"/>
</dbReference>
<dbReference type="RefSeq" id="XP_013758233.1">
    <property type="nucleotide sequence ID" value="XM_013902779.1"/>
</dbReference>
<dbReference type="OrthoDB" id="26242at2759"/>
<organism evidence="6 7">
    <name type="scientific">Thecamonas trahens ATCC 50062</name>
    <dbReference type="NCBI Taxonomy" id="461836"/>
    <lineage>
        <taxon>Eukaryota</taxon>
        <taxon>Apusozoa</taxon>
        <taxon>Apusomonadida</taxon>
        <taxon>Apusomonadidae</taxon>
        <taxon>Thecamonas</taxon>
    </lineage>
</organism>
<evidence type="ECO:0000256" key="2">
    <source>
        <dbReference type="ARBA" id="ARBA00022448"/>
    </source>
</evidence>
<dbReference type="InterPro" id="IPR029175">
    <property type="entry name" value="EXOC2/Sec5"/>
</dbReference>
<accession>A0A0L0DCW3</accession>
<dbReference type="Proteomes" id="UP000054408">
    <property type="component" value="Unassembled WGS sequence"/>
</dbReference>
<proteinExistence type="inferred from homology"/>
<evidence type="ECO:0000313" key="7">
    <source>
        <dbReference type="Proteomes" id="UP000054408"/>
    </source>
</evidence>
<evidence type="ECO:0000256" key="1">
    <source>
        <dbReference type="ARBA" id="ARBA00010578"/>
    </source>
</evidence>
<reference evidence="6 7" key="1">
    <citation type="submission" date="2010-05" db="EMBL/GenBank/DDBJ databases">
        <title>The Genome Sequence of Thecamonas trahens ATCC 50062.</title>
        <authorList>
            <consortium name="The Broad Institute Genome Sequencing Platform"/>
            <person name="Russ C."/>
            <person name="Cuomo C."/>
            <person name="Shea T."/>
            <person name="Young S.K."/>
            <person name="Zeng Q."/>
            <person name="Koehrsen M."/>
            <person name="Haas B."/>
            <person name="Borodovsky M."/>
            <person name="Guigo R."/>
            <person name="Alvarado L."/>
            <person name="Berlin A."/>
            <person name="Bochicchio J."/>
            <person name="Borenstein D."/>
            <person name="Chapman S."/>
            <person name="Chen Z."/>
            <person name="Freedman E."/>
            <person name="Gellesch M."/>
            <person name="Goldberg J."/>
            <person name="Griggs A."/>
            <person name="Gujja S."/>
            <person name="Heilman E."/>
            <person name="Heiman D."/>
            <person name="Hepburn T."/>
            <person name="Howarth C."/>
            <person name="Jen D."/>
            <person name="Larson L."/>
            <person name="Mehta T."/>
            <person name="Park D."/>
            <person name="Pearson M."/>
            <person name="Roberts A."/>
            <person name="Saif S."/>
            <person name="Shenoy N."/>
            <person name="Sisk P."/>
            <person name="Stolte C."/>
            <person name="Sykes S."/>
            <person name="Thomson T."/>
            <person name="Walk T."/>
            <person name="White J."/>
            <person name="Yandava C."/>
            <person name="Burger G."/>
            <person name="Gray M.W."/>
            <person name="Holland P.W.H."/>
            <person name="King N."/>
            <person name="Lang F.B.F."/>
            <person name="Roger A.J."/>
            <person name="Ruiz-Trillo I."/>
            <person name="Lander E."/>
            <person name="Nusbaum C."/>
        </authorList>
    </citation>
    <scope>NUCLEOTIDE SEQUENCE [LARGE SCALE GENOMIC DNA]</scope>
    <source>
        <strain evidence="6 7">ATCC 50062</strain>
    </source>
</reference>
<evidence type="ECO:0000313" key="6">
    <source>
        <dbReference type="EMBL" id="KNC49158.1"/>
    </source>
</evidence>
<gene>
    <name evidence="6" type="ORF">AMSG_11854</name>
</gene>
<dbReference type="PANTHER" id="PTHR13043:SF1">
    <property type="entry name" value="EXOCYST COMPLEX COMPONENT 2"/>
    <property type="match status" value="1"/>
</dbReference>
<dbReference type="Pfam" id="PF15469">
    <property type="entry name" value="Sec5"/>
    <property type="match status" value="1"/>
</dbReference>
<dbReference type="Gene3D" id="1.25.40.20">
    <property type="entry name" value="Ankyrin repeat-containing domain"/>
    <property type="match status" value="2"/>
</dbReference>
<dbReference type="SUPFAM" id="SSF48403">
    <property type="entry name" value="Ankyrin repeat"/>
    <property type="match status" value="1"/>
</dbReference>
<protein>
    <recommendedName>
        <fullName evidence="5">Exocyst complex component EXOC2/Sec5 N-terminal domain-containing protein</fullName>
    </recommendedName>
</protein>
<evidence type="ECO:0000259" key="5">
    <source>
        <dbReference type="Pfam" id="PF15469"/>
    </source>
</evidence>
<dbReference type="STRING" id="461836.A0A0L0DCW3"/>
<dbReference type="InterPro" id="IPR002110">
    <property type="entry name" value="Ankyrin_rpt"/>
</dbReference>
<dbReference type="InterPro" id="IPR039481">
    <property type="entry name" value="EXOC2/Sec5_N_dom"/>
</dbReference>
<dbReference type="PANTHER" id="PTHR13043">
    <property type="entry name" value="EXOCYST COMPLEX COMPONENT SEC5"/>
    <property type="match status" value="1"/>
</dbReference>
<keyword evidence="7" id="KW-1185">Reference proteome</keyword>
<evidence type="ECO:0000256" key="4">
    <source>
        <dbReference type="SAM" id="MobiDB-lite"/>
    </source>
</evidence>
<dbReference type="eggNOG" id="KOG2347">
    <property type="taxonomic scope" value="Eukaryota"/>
</dbReference>
<feature type="region of interest" description="Disordered" evidence="4">
    <location>
        <begin position="952"/>
        <end position="971"/>
    </location>
</feature>